<organism evidence="9 10">
    <name type="scientific">Ambispora gerdemannii</name>
    <dbReference type="NCBI Taxonomy" id="144530"/>
    <lineage>
        <taxon>Eukaryota</taxon>
        <taxon>Fungi</taxon>
        <taxon>Fungi incertae sedis</taxon>
        <taxon>Mucoromycota</taxon>
        <taxon>Glomeromycotina</taxon>
        <taxon>Glomeromycetes</taxon>
        <taxon>Archaeosporales</taxon>
        <taxon>Ambisporaceae</taxon>
        <taxon>Ambispora</taxon>
    </lineage>
</organism>
<evidence type="ECO:0000256" key="1">
    <source>
        <dbReference type="ARBA" id="ARBA00004141"/>
    </source>
</evidence>
<dbReference type="GO" id="GO:0016020">
    <property type="term" value="C:membrane"/>
    <property type="evidence" value="ECO:0007669"/>
    <property type="project" value="UniProtKB-SubCell"/>
</dbReference>
<dbReference type="EMBL" id="CAJVPL010000361">
    <property type="protein sequence ID" value="CAG8487689.1"/>
    <property type="molecule type" value="Genomic_DNA"/>
</dbReference>
<dbReference type="InterPro" id="IPR050925">
    <property type="entry name" value="Rhomboid_protease_S54"/>
</dbReference>
<dbReference type="InterPro" id="IPR035952">
    <property type="entry name" value="Rhomboid-like_sf"/>
</dbReference>
<evidence type="ECO:0000256" key="6">
    <source>
        <dbReference type="ARBA" id="ARBA00023136"/>
    </source>
</evidence>
<dbReference type="AlphaFoldDB" id="A0A9N8WJH7"/>
<dbReference type="GO" id="GO:0004252">
    <property type="term" value="F:serine-type endopeptidase activity"/>
    <property type="evidence" value="ECO:0007669"/>
    <property type="project" value="InterPro"/>
</dbReference>
<feature type="transmembrane region" description="Helical" evidence="7">
    <location>
        <begin position="228"/>
        <end position="248"/>
    </location>
</feature>
<dbReference type="Pfam" id="PF01694">
    <property type="entry name" value="Rhomboid"/>
    <property type="match status" value="1"/>
</dbReference>
<evidence type="ECO:0000256" key="7">
    <source>
        <dbReference type="SAM" id="Phobius"/>
    </source>
</evidence>
<dbReference type="SUPFAM" id="SSF144091">
    <property type="entry name" value="Rhomboid-like"/>
    <property type="match status" value="1"/>
</dbReference>
<evidence type="ECO:0000256" key="4">
    <source>
        <dbReference type="ARBA" id="ARBA00022801"/>
    </source>
</evidence>
<dbReference type="PANTHER" id="PTHR43731">
    <property type="entry name" value="RHOMBOID PROTEASE"/>
    <property type="match status" value="1"/>
</dbReference>
<dbReference type="Proteomes" id="UP000789831">
    <property type="component" value="Unassembled WGS sequence"/>
</dbReference>
<name>A0A9N8WJH7_9GLOM</name>
<reference evidence="9" key="1">
    <citation type="submission" date="2021-06" db="EMBL/GenBank/DDBJ databases">
        <authorList>
            <person name="Kallberg Y."/>
            <person name="Tangrot J."/>
            <person name="Rosling A."/>
        </authorList>
    </citation>
    <scope>NUCLEOTIDE SEQUENCE</scope>
    <source>
        <strain evidence="9">MT106</strain>
    </source>
</reference>
<dbReference type="Gene3D" id="1.20.1540.10">
    <property type="entry name" value="Rhomboid-like"/>
    <property type="match status" value="1"/>
</dbReference>
<evidence type="ECO:0000259" key="8">
    <source>
        <dbReference type="Pfam" id="PF01694"/>
    </source>
</evidence>
<keyword evidence="3 7" id="KW-0812">Transmembrane</keyword>
<accession>A0A9N8WJH7</accession>
<evidence type="ECO:0000313" key="10">
    <source>
        <dbReference type="Proteomes" id="UP000789831"/>
    </source>
</evidence>
<feature type="transmembrane region" description="Helical" evidence="7">
    <location>
        <begin position="79"/>
        <end position="102"/>
    </location>
</feature>
<gene>
    <name evidence="9" type="ORF">AGERDE_LOCUS3579</name>
</gene>
<comment type="subcellular location">
    <subcellularLocation>
        <location evidence="1">Membrane</location>
        <topology evidence="1">Multi-pass membrane protein</topology>
    </subcellularLocation>
</comment>
<feature type="transmembrane region" description="Helical" evidence="7">
    <location>
        <begin position="170"/>
        <end position="188"/>
    </location>
</feature>
<feature type="domain" description="Peptidase S54 rhomboid" evidence="8">
    <location>
        <begin position="128"/>
        <end position="282"/>
    </location>
</feature>
<sequence length="296" mass="33727">MISTKTLNDARENVKSISTLVSNKYIVPSPLSSLPHASRYLNLYCTTQRSAQTQRHYVTNRFSRNLIWPNRRKEINSKLIIGGIILINAAVFGAWKYAMFLGQYYRDWRLYSFMTKNLLMGINNIKAGRWWTMITANFSHSNPWHLVLNCFVFWSFGPAILGLIGVKQFVLVYLASGLSGSLAHLFYHYKIRPRTIDRRFLPVTHSQGASACVIGIITIFALKNPFETVILFIIPMPAIAAIGLFAAYDIYNSWHPGRNLVDSSAHLGGALFGALYYWTRLRPKTRGIIRAGRFKI</sequence>
<proteinExistence type="inferred from homology"/>
<keyword evidence="6 7" id="KW-0472">Membrane</keyword>
<feature type="transmembrane region" description="Helical" evidence="7">
    <location>
        <begin position="146"/>
        <end position="164"/>
    </location>
</feature>
<dbReference type="PANTHER" id="PTHR43731:SF14">
    <property type="entry name" value="PRESENILIN-ASSOCIATED RHOMBOID-LIKE PROTEIN, MITOCHONDRIAL"/>
    <property type="match status" value="1"/>
</dbReference>
<evidence type="ECO:0000256" key="5">
    <source>
        <dbReference type="ARBA" id="ARBA00022989"/>
    </source>
</evidence>
<evidence type="ECO:0000256" key="2">
    <source>
        <dbReference type="ARBA" id="ARBA00009045"/>
    </source>
</evidence>
<feature type="transmembrane region" description="Helical" evidence="7">
    <location>
        <begin position="260"/>
        <end position="278"/>
    </location>
</feature>
<dbReference type="OrthoDB" id="418595at2759"/>
<evidence type="ECO:0000313" key="9">
    <source>
        <dbReference type="EMBL" id="CAG8487689.1"/>
    </source>
</evidence>
<dbReference type="InterPro" id="IPR022764">
    <property type="entry name" value="Peptidase_S54_rhomboid_dom"/>
</dbReference>
<protein>
    <submittedName>
        <fullName evidence="9">7757_t:CDS:1</fullName>
    </submittedName>
</protein>
<comment type="caution">
    <text evidence="9">The sequence shown here is derived from an EMBL/GenBank/DDBJ whole genome shotgun (WGS) entry which is preliminary data.</text>
</comment>
<keyword evidence="10" id="KW-1185">Reference proteome</keyword>
<keyword evidence="5 7" id="KW-1133">Transmembrane helix</keyword>
<keyword evidence="4" id="KW-0378">Hydrolase</keyword>
<evidence type="ECO:0000256" key="3">
    <source>
        <dbReference type="ARBA" id="ARBA00022692"/>
    </source>
</evidence>
<feature type="transmembrane region" description="Helical" evidence="7">
    <location>
        <begin position="200"/>
        <end position="222"/>
    </location>
</feature>
<comment type="similarity">
    <text evidence="2">Belongs to the peptidase S54 family.</text>
</comment>